<organism evidence="1 2">
    <name type="scientific">Sphaerodactylus townsendi</name>
    <dbReference type="NCBI Taxonomy" id="933632"/>
    <lineage>
        <taxon>Eukaryota</taxon>
        <taxon>Metazoa</taxon>
        <taxon>Chordata</taxon>
        <taxon>Craniata</taxon>
        <taxon>Vertebrata</taxon>
        <taxon>Euteleostomi</taxon>
        <taxon>Lepidosauria</taxon>
        <taxon>Squamata</taxon>
        <taxon>Bifurcata</taxon>
        <taxon>Gekkota</taxon>
        <taxon>Sphaerodactylidae</taxon>
        <taxon>Sphaerodactylus</taxon>
    </lineage>
</organism>
<keyword evidence="2" id="KW-1185">Reference proteome</keyword>
<name>A0ACB8G6K0_9SAUR</name>
<gene>
    <name evidence="1" type="ORF">K3G42_030944</name>
</gene>
<evidence type="ECO:0000313" key="1">
    <source>
        <dbReference type="EMBL" id="KAH8014683.1"/>
    </source>
</evidence>
<protein>
    <submittedName>
        <fullName evidence="1">Uncharacterized protein</fullName>
    </submittedName>
</protein>
<comment type="caution">
    <text evidence="1">The sequence shown here is derived from an EMBL/GenBank/DDBJ whole genome shotgun (WGS) entry which is preliminary data.</text>
</comment>
<reference evidence="1" key="1">
    <citation type="submission" date="2021-08" db="EMBL/GenBank/DDBJ databases">
        <title>The first chromosome-level gecko genome reveals the dynamic sex chromosomes of Neotropical dwarf geckos (Sphaerodactylidae: Sphaerodactylus).</title>
        <authorList>
            <person name="Pinto B.J."/>
            <person name="Keating S.E."/>
            <person name="Gamble T."/>
        </authorList>
    </citation>
    <scope>NUCLEOTIDE SEQUENCE</scope>
    <source>
        <strain evidence="1">TG3544</strain>
    </source>
</reference>
<dbReference type="EMBL" id="CM037615">
    <property type="protein sequence ID" value="KAH8014683.1"/>
    <property type="molecule type" value="Genomic_DNA"/>
</dbReference>
<dbReference type="Proteomes" id="UP000827872">
    <property type="component" value="Linkage Group LG02"/>
</dbReference>
<evidence type="ECO:0000313" key="2">
    <source>
        <dbReference type="Proteomes" id="UP000827872"/>
    </source>
</evidence>
<sequence length="200" mass="21888">MGPKAEMEFQDSMSDYGADDPGYGGEQPWGQGSGLEQGTPGAFPGSQEGWTELLKSFMLTQQAMLNFLTTQHRSKGEKSCPKRGGEKPVARMRSYSGVNSICSEMGERGNRQQEQKTASEETACKCSDGPRKAAAESARMSSMGVIQQQGIVGIKDIIPKKQELWVESMRSEPVILGQSIQVHGTIDTRSHRSKVFNRPV</sequence>
<accession>A0ACB8G6K0</accession>
<proteinExistence type="predicted"/>